<dbReference type="Proteomes" id="UP000594905">
    <property type="component" value="Chromosome"/>
</dbReference>
<keyword evidence="2" id="KW-1133">Transmembrane helix</keyword>
<feature type="compositionally biased region" description="Polar residues" evidence="1">
    <location>
        <begin position="1"/>
        <end position="12"/>
    </location>
</feature>
<evidence type="ECO:0000256" key="1">
    <source>
        <dbReference type="SAM" id="MobiDB-lite"/>
    </source>
</evidence>
<organism evidence="4 5">
    <name type="scientific">Corynebacterium minutissimum</name>
    <dbReference type="NCBI Taxonomy" id="38301"/>
    <lineage>
        <taxon>Bacteria</taxon>
        <taxon>Bacillati</taxon>
        <taxon>Actinomycetota</taxon>
        <taxon>Actinomycetes</taxon>
        <taxon>Mycobacteriales</taxon>
        <taxon>Corynebacteriaceae</taxon>
        <taxon>Corynebacterium</taxon>
    </lineage>
</organism>
<feature type="transmembrane region" description="Helical" evidence="2">
    <location>
        <begin position="150"/>
        <end position="173"/>
    </location>
</feature>
<feature type="transmembrane region" description="Helical" evidence="2">
    <location>
        <begin position="99"/>
        <end position="116"/>
    </location>
</feature>
<evidence type="ECO:0000313" key="6">
    <source>
        <dbReference type="Proteomes" id="UP000594905"/>
    </source>
</evidence>
<protein>
    <submittedName>
        <fullName evidence="4">Hypothetical membrane protein</fullName>
    </submittedName>
</protein>
<dbReference type="GeneID" id="70782945"/>
<feature type="compositionally biased region" description="Basic and acidic residues" evidence="1">
    <location>
        <begin position="41"/>
        <end position="50"/>
    </location>
</feature>
<name>A0A2X4RCN4_9CORY</name>
<evidence type="ECO:0000313" key="3">
    <source>
        <dbReference type="EMBL" id="QPS59089.1"/>
    </source>
</evidence>
<dbReference type="KEGG" id="cmin:NCTC10288_01029"/>
<keyword evidence="6" id="KW-1185">Reference proteome</keyword>
<evidence type="ECO:0000313" key="4">
    <source>
        <dbReference type="EMBL" id="SQH99739.1"/>
    </source>
</evidence>
<dbReference type="RefSeq" id="WP_039675740.1">
    <property type="nucleotide sequence ID" value="NZ_CP065689.1"/>
</dbReference>
<dbReference type="EMBL" id="LS483460">
    <property type="protein sequence ID" value="SQH99739.1"/>
    <property type="molecule type" value="Genomic_DNA"/>
</dbReference>
<feature type="transmembrane region" description="Helical" evidence="2">
    <location>
        <begin position="122"/>
        <end position="138"/>
    </location>
</feature>
<feature type="compositionally biased region" description="Polar residues" evidence="1">
    <location>
        <begin position="21"/>
        <end position="40"/>
    </location>
</feature>
<reference evidence="4 5" key="1">
    <citation type="submission" date="2018-06" db="EMBL/GenBank/DDBJ databases">
        <authorList>
            <consortium name="Pathogen Informatics"/>
            <person name="Doyle S."/>
        </authorList>
    </citation>
    <scope>NUCLEOTIDE SEQUENCE [LARGE SCALE GENOMIC DNA]</scope>
    <source>
        <strain evidence="4 5">NCTC10288</strain>
    </source>
</reference>
<dbReference type="OrthoDB" id="4427360at2"/>
<gene>
    <name evidence="3" type="ORF">I6G51_09295</name>
    <name evidence="4" type="ORF">NCTC10288_01029</name>
</gene>
<proteinExistence type="predicted"/>
<feature type="compositionally biased region" description="Basic and acidic residues" evidence="1">
    <location>
        <begin position="57"/>
        <end position="68"/>
    </location>
</feature>
<sequence>MTTPNSSENPYNAENPDNAKNPFSSDSTSKLPSYSEATSKANEEHAHDVDAANNHDGLNDHTAHDHASHDAYGTDATAAGAGYPAYAGADSQPAKKNAVAIWAMVIGIIALLSLLLIVPPLLLGPIGIIVSIIALVVGRKRPKELRRTWMSIVGLITSILALAGTIAVMALGVKILGDTGADKCLEMQDPAQQQACMEDTLGTAPQQ</sequence>
<evidence type="ECO:0000313" key="5">
    <source>
        <dbReference type="Proteomes" id="UP000249264"/>
    </source>
</evidence>
<accession>A0A2X4RCN4</accession>
<keyword evidence="2" id="KW-0812">Transmembrane</keyword>
<dbReference type="STRING" id="38301.NX84_08250"/>
<dbReference type="EMBL" id="CP065689">
    <property type="protein sequence ID" value="QPS59089.1"/>
    <property type="molecule type" value="Genomic_DNA"/>
</dbReference>
<dbReference type="Proteomes" id="UP000249264">
    <property type="component" value="Chromosome 1"/>
</dbReference>
<dbReference type="AlphaFoldDB" id="A0A2X4RCN4"/>
<keyword evidence="2" id="KW-0472">Membrane</keyword>
<reference evidence="3 6" key="2">
    <citation type="submission" date="2020-12" db="EMBL/GenBank/DDBJ databases">
        <title>FDA dAtabase for Regulatory Grade micrObial Sequences (FDA-ARGOS): Supporting development and validation of Infectious Disease Dx tests.</title>
        <authorList>
            <person name="Sproer C."/>
            <person name="Gronow S."/>
            <person name="Severitt S."/>
            <person name="Schroder I."/>
            <person name="Tallon L."/>
            <person name="Sadzewicz L."/>
            <person name="Zhao X."/>
            <person name="Boylan J."/>
            <person name="Ott S."/>
            <person name="Bowen H."/>
            <person name="Vavikolanu K."/>
            <person name="Mehta A."/>
            <person name="Aluvathingal J."/>
            <person name="Nadendla S."/>
            <person name="Lowell S."/>
            <person name="Myers T."/>
            <person name="Yan Y."/>
            <person name="Sichtig H."/>
        </authorList>
    </citation>
    <scope>NUCLEOTIDE SEQUENCE [LARGE SCALE GENOMIC DNA]</scope>
    <source>
        <strain evidence="3 6">FDAARGOS_894</strain>
    </source>
</reference>
<feature type="region of interest" description="Disordered" evidence="1">
    <location>
        <begin position="1"/>
        <end position="68"/>
    </location>
</feature>
<evidence type="ECO:0000256" key="2">
    <source>
        <dbReference type="SAM" id="Phobius"/>
    </source>
</evidence>